<evidence type="ECO:0000256" key="9">
    <source>
        <dbReference type="ARBA" id="ARBA00023186"/>
    </source>
</evidence>
<dbReference type="PRINTS" id="PR00301">
    <property type="entry name" value="HEATSHOCK70"/>
</dbReference>
<evidence type="ECO:0000256" key="5">
    <source>
        <dbReference type="ARBA" id="ARBA00022553"/>
    </source>
</evidence>
<dbReference type="Gene3D" id="2.60.34.10">
    <property type="entry name" value="Substrate Binding Domain Of DNAk, Chain A, domain 1"/>
    <property type="match status" value="1"/>
</dbReference>
<organism evidence="14 15">
    <name type="scientific">Eisenbergiella massiliensis</name>
    <dbReference type="NCBI Taxonomy" id="1720294"/>
    <lineage>
        <taxon>Bacteria</taxon>
        <taxon>Bacillati</taxon>
        <taxon>Bacillota</taxon>
        <taxon>Clostridia</taxon>
        <taxon>Lachnospirales</taxon>
        <taxon>Lachnospiraceae</taxon>
        <taxon>Eisenbergiella</taxon>
    </lineage>
</organism>
<keyword evidence="8" id="KW-0346">Stress response</keyword>
<dbReference type="Proteomes" id="UP000260812">
    <property type="component" value="Unassembled WGS sequence"/>
</dbReference>
<evidence type="ECO:0000256" key="4">
    <source>
        <dbReference type="ARBA" id="ARBA00017249"/>
    </source>
</evidence>
<dbReference type="PANTHER" id="PTHR19375">
    <property type="entry name" value="HEAT SHOCK PROTEIN 70KDA"/>
    <property type="match status" value="1"/>
</dbReference>
<dbReference type="InterPro" id="IPR029047">
    <property type="entry name" value="HSP70_peptide-bd_sf"/>
</dbReference>
<reference evidence="14 15" key="1">
    <citation type="submission" date="2018-08" db="EMBL/GenBank/DDBJ databases">
        <title>A genome reference for cultivated species of the human gut microbiota.</title>
        <authorList>
            <person name="Zou Y."/>
            <person name="Xue W."/>
            <person name="Luo G."/>
        </authorList>
    </citation>
    <scope>NUCLEOTIDE SEQUENCE [LARGE SCALE GENOMIC DNA]</scope>
    <source>
        <strain evidence="14 15">TF05-5AC</strain>
    </source>
</reference>
<dbReference type="Gene3D" id="3.30.420.40">
    <property type="match status" value="2"/>
</dbReference>
<dbReference type="GeneID" id="97986318"/>
<evidence type="ECO:0000313" key="14">
    <source>
        <dbReference type="EMBL" id="RGE63386.1"/>
    </source>
</evidence>
<evidence type="ECO:0000256" key="7">
    <source>
        <dbReference type="ARBA" id="ARBA00022840"/>
    </source>
</evidence>
<dbReference type="SUPFAM" id="SSF53067">
    <property type="entry name" value="Actin-like ATPase domain"/>
    <property type="match status" value="2"/>
</dbReference>
<gene>
    <name evidence="14" type="ORF">DXC51_05335</name>
</gene>
<keyword evidence="9" id="KW-0143">Chaperone</keyword>
<keyword evidence="5" id="KW-0597">Phosphoprotein</keyword>
<evidence type="ECO:0000313" key="15">
    <source>
        <dbReference type="Proteomes" id="UP000260812"/>
    </source>
</evidence>
<keyword evidence="15" id="KW-1185">Reference proteome</keyword>
<evidence type="ECO:0000256" key="10">
    <source>
        <dbReference type="ARBA" id="ARBA00030019"/>
    </source>
</evidence>
<dbReference type="PROSITE" id="PS01036">
    <property type="entry name" value="HSP70_3"/>
    <property type="match status" value="1"/>
</dbReference>
<evidence type="ECO:0000256" key="12">
    <source>
        <dbReference type="ARBA" id="ARBA00033103"/>
    </source>
</evidence>
<dbReference type="InterPro" id="IPR043129">
    <property type="entry name" value="ATPase_NBD"/>
</dbReference>
<evidence type="ECO:0000256" key="6">
    <source>
        <dbReference type="ARBA" id="ARBA00022741"/>
    </source>
</evidence>
<dbReference type="AlphaFoldDB" id="A0A3E3I8I8"/>
<dbReference type="InterPro" id="IPR018181">
    <property type="entry name" value="Heat_shock_70_CS"/>
</dbReference>
<dbReference type="RefSeq" id="WP_117544050.1">
    <property type="nucleotide sequence ID" value="NZ_JBKUNB010000001.1"/>
</dbReference>
<evidence type="ECO:0000256" key="13">
    <source>
        <dbReference type="RuleBase" id="RU003322"/>
    </source>
</evidence>
<dbReference type="Gene3D" id="3.90.640.10">
    <property type="entry name" value="Actin, Chain A, domain 4"/>
    <property type="match status" value="1"/>
</dbReference>
<name>A0A3E3I8I8_9FIRM</name>
<comment type="function">
    <text evidence="1">Acts as a chaperone.</text>
</comment>
<dbReference type="PROSITE" id="PS00329">
    <property type="entry name" value="HSP70_2"/>
    <property type="match status" value="1"/>
</dbReference>
<dbReference type="PROSITE" id="PS00297">
    <property type="entry name" value="HSP70_1"/>
    <property type="match status" value="1"/>
</dbReference>
<comment type="similarity">
    <text evidence="2 13">Belongs to the heat shock protein 70 family.</text>
</comment>
<dbReference type="EMBL" id="QVLV01000003">
    <property type="protein sequence ID" value="RGE63386.1"/>
    <property type="molecule type" value="Genomic_DNA"/>
</dbReference>
<dbReference type="InterPro" id="IPR013126">
    <property type="entry name" value="Hsp_70_fam"/>
</dbReference>
<evidence type="ECO:0000256" key="1">
    <source>
        <dbReference type="ARBA" id="ARBA00002290"/>
    </source>
</evidence>
<sequence length="566" mass="64080">MIIGIDLGTTNSLAAYFTQEGPKIIPNRLGHHLTPSVVSMDEENQIYVGKTARERMALYPGTAAEVFKRSMGTGRKYRLGKKEFLAEELSSFVLRSLKEDAESFLGEEVTEAVISVPAYFNDSRRKATKRAGELAGLKVERIISEPTAAAIAYGLYEKKGASKFLVFDLGGGTFDVSILEMYDNILEVRAVAGDNFLGGEDFTEVLYQLFLKRRGLEEETLSLKTRLYLKKQAELCKLGFSEERSSVMRCVMDGEEWEETFKISEYEEACAPLFEKIRKPVKRSLSDAGIRLSQIDEVVLVGGATKLPIVRQFISRLFRRVPDTHINPDEAVALGAAIQAAMKDRNDAIREVILTDVCSFTLGTEVAVKERISGQYESGHFCPIIERNTVIPASRTERFYTIYDDQTKISIPVLQGESRFASNNLLLGRVELEVPKNKAGEEAIDITYTYDINSILEVEATVVSTQVMTRKIIKGEEVQMTDEEIEERFRELSFLKIHPRDQEENKLLLLKCERLYEESLGDKRMAIELELRKFEAALDTRDNGKIETAREELKEALKELDEFWED</sequence>
<accession>A0A3E3I8I8</accession>
<comment type="caution">
    <text evidence="14">The sequence shown here is derived from an EMBL/GenBank/DDBJ whole genome shotgun (WGS) entry which is preliminary data.</text>
</comment>
<evidence type="ECO:0000256" key="11">
    <source>
        <dbReference type="ARBA" id="ARBA00030945"/>
    </source>
</evidence>
<dbReference type="Pfam" id="PF00012">
    <property type="entry name" value="HSP70"/>
    <property type="match status" value="2"/>
</dbReference>
<keyword evidence="7 13" id="KW-0067">ATP-binding</keyword>
<evidence type="ECO:0000256" key="3">
    <source>
        <dbReference type="ARBA" id="ARBA00014415"/>
    </source>
</evidence>
<dbReference type="SUPFAM" id="SSF100920">
    <property type="entry name" value="Heat shock protein 70kD (HSP70), peptide-binding domain"/>
    <property type="match status" value="1"/>
</dbReference>
<evidence type="ECO:0000256" key="8">
    <source>
        <dbReference type="ARBA" id="ARBA00023016"/>
    </source>
</evidence>
<dbReference type="GO" id="GO:0140662">
    <property type="term" value="F:ATP-dependent protein folding chaperone"/>
    <property type="evidence" value="ECO:0007669"/>
    <property type="project" value="InterPro"/>
</dbReference>
<keyword evidence="6 13" id="KW-0547">Nucleotide-binding</keyword>
<protein>
    <recommendedName>
        <fullName evidence="3">Chaperone protein DnaK</fullName>
    </recommendedName>
    <alternativeName>
        <fullName evidence="4">Chaperone protein dnaK</fullName>
    </alternativeName>
    <alternativeName>
        <fullName evidence="12">HSP70</fullName>
    </alternativeName>
    <alternativeName>
        <fullName evidence="11">Heat shock 70 kDa protein</fullName>
    </alternativeName>
    <alternativeName>
        <fullName evidence="10">Heat shock protein 70</fullName>
    </alternativeName>
</protein>
<dbReference type="FunFam" id="3.30.420.40:FF:000144">
    <property type="entry name" value="Molecular chaperone HscC"/>
    <property type="match status" value="1"/>
</dbReference>
<proteinExistence type="inferred from homology"/>
<evidence type="ECO:0000256" key="2">
    <source>
        <dbReference type="ARBA" id="ARBA00007381"/>
    </source>
</evidence>
<dbReference type="GO" id="GO:0005524">
    <property type="term" value="F:ATP binding"/>
    <property type="evidence" value="ECO:0007669"/>
    <property type="project" value="UniProtKB-KW"/>
</dbReference>